<dbReference type="RefSeq" id="WP_311802487.1">
    <property type="nucleotide sequence ID" value="NZ_JARQCL010000001.1"/>
</dbReference>
<evidence type="ECO:0000313" key="1">
    <source>
        <dbReference type="EMBL" id="MDT2945555.1"/>
    </source>
</evidence>
<gene>
    <name evidence="1" type="ORF">P7I04_05810</name>
</gene>
<protein>
    <submittedName>
        <fullName evidence="1">Uncharacterized protein</fullName>
    </submittedName>
</protein>
<dbReference type="AlphaFoldDB" id="A0AAP5PA52"/>
<proteinExistence type="predicted"/>
<organism evidence="1 2">
    <name type="scientific">Lactococcus lactis</name>
    <dbReference type="NCBI Taxonomy" id="1358"/>
    <lineage>
        <taxon>Bacteria</taxon>
        <taxon>Bacillati</taxon>
        <taxon>Bacillota</taxon>
        <taxon>Bacilli</taxon>
        <taxon>Lactobacillales</taxon>
        <taxon>Streptococcaceae</taxon>
        <taxon>Lactococcus</taxon>
    </lineage>
</organism>
<sequence>MSEETYAKNEIDLKFGNLSDKVDSKFELLSQKIDSGFSNQSLQMNNSLLVFKQALKDEA</sequence>
<reference evidence="1" key="1">
    <citation type="submission" date="2023-03" db="EMBL/GenBank/DDBJ databases">
        <authorList>
            <person name="Shen W."/>
            <person name="Cai J."/>
        </authorList>
    </citation>
    <scope>NUCLEOTIDE SEQUENCE</scope>
    <source>
        <strain evidence="1">Y37</strain>
    </source>
</reference>
<dbReference type="Proteomes" id="UP001250218">
    <property type="component" value="Unassembled WGS sequence"/>
</dbReference>
<dbReference type="EMBL" id="JARQDL010000004">
    <property type="protein sequence ID" value="MDT2945555.1"/>
    <property type="molecule type" value="Genomic_DNA"/>
</dbReference>
<accession>A0AAP5PA52</accession>
<name>A0AAP5PA52_9LACT</name>
<comment type="caution">
    <text evidence="1">The sequence shown here is derived from an EMBL/GenBank/DDBJ whole genome shotgun (WGS) entry which is preliminary data.</text>
</comment>
<evidence type="ECO:0000313" key="2">
    <source>
        <dbReference type="Proteomes" id="UP001250218"/>
    </source>
</evidence>